<dbReference type="OrthoDB" id="5857426at2759"/>
<feature type="non-terminal residue" evidence="2">
    <location>
        <position position="90"/>
    </location>
</feature>
<dbReference type="AlphaFoldDB" id="A0A8J2Q342"/>
<dbReference type="PROSITE" id="PS50835">
    <property type="entry name" value="IG_LIKE"/>
    <property type="match status" value="1"/>
</dbReference>
<feature type="domain" description="Ig-like" evidence="1">
    <location>
        <begin position="1"/>
        <end position="90"/>
    </location>
</feature>
<proteinExistence type="predicted"/>
<evidence type="ECO:0000259" key="1">
    <source>
        <dbReference type="PROSITE" id="PS50835"/>
    </source>
</evidence>
<comment type="caution">
    <text evidence="2">The sequence shown here is derived from an EMBL/GenBank/DDBJ whole genome shotgun (WGS) entry which is preliminary data.</text>
</comment>
<keyword evidence="3" id="KW-1185">Reference proteome</keyword>
<name>A0A8J2Q342_9HEXA</name>
<sequence>MRDVIEGDNVTLECRFVPHLLTREPTFYWSRTNRNEKDNVAIGDQPLGQNYAVDYRPNEGRYDLRIRNSTYDRDNGQFECRLKETGSGED</sequence>
<dbReference type="Proteomes" id="UP000708208">
    <property type="component" value="Unassembled WGS sequence"/>
</dbReference>
<reference evidence="2" key="1">
    <citation type="submission" date="2021-06" db="EMBL/GenBank/DDBJ databases">
        <authorList>
            <person name="Hodson N. C."/>
            <person name="Mongue J. A."/>
            <person name="Jaron S. K."/>
        </authorList>
    </citation>
    <scope>NUCLEOTIDE SEQUENCE</scope>
</reference>
<organism evidence="2 3">
    <name type="scientific">Allacma fusca</name>
    <dbReference type="NCBI Taxonomy" id="39272"/>
    <lineage>
        <taxon>Eukaryota</taxon>
        <taxon>Metazoa</taxon>
        <taxon>Ecdysozoa</taxon>
        <taxon>Arthropoda</taxon>
        <taxon>Hexapoda</taxon>
        <taxon>Collembola</taxon>
        <taxon>Symphypleona</taxon>
        <taxon>Sminthuridae</taxon>
        <taxon>Allacma</taxon>
    </lineage>
</organism>
<dbReference type="EMBL" id="CAJVCH010561157">
    <property type="protein sequence ID" value="CAG7831616.1"/>
    <property type="molecule type" value="Genomic_DNA"/>
</dbReference>
<protein>
    <recommendedName>
        <fullName evidence="1">Ig-like domain-containing protein</fullName>
    </recommendedName>
</protein>
<gene>
    <name evidence="2" type="ORF">AFUS01_LOCUS41350</name>
</gene>
<evidence type="ECO:0000313" key="3">
    <source>
        <dbReference type="Proteomes" id="UP000708208"/>
    </source>
</evidence>
<evidence type="ECO:0000313" key="2">
    <source>
        <dbReference type="EMBL" id="CAG7831616.1"/>
    </source>
</evidence>
<dbReference type="InterPro" id="IPR007110">
    <property type="entry name" value="Ig-like_dom"/>
</dbReference>
<accession>A0A8J2Q342</accession>